<dbReference type="InterPro" id="IPR013785">
    <property type="entry name" value="Aldolase_TIM"/>
</dbReference>
<comment type="catalytic activity">
    <reaction evidence="9">
        <text>glycyl-[protein] + reduced [flavodoxin] + S-adenosyl-L-methionine = glycin-2-yl radical-[protein] + semiquinone [flavodoxin] + 5'-deoxyadenosine + L-methionine + H(+)</text>
        <dbReference type="Rhea" id="RHEA:61976"/>
        <dbReference type="Rhea" id="RHEA-COMP:10622"/>
        <dbReference type="Rhea" id="RHEA-COMP:14480"/>
        <dbReference type="Rhea" id="RHEA-COMP:15993"/>
        <dbReference type="Rhea" id="RHEA-COMP:15994"/>
        <dbReference type="ChEBI" id="CHEBI:15378"/>
        <dbReference type="ChEBI" id="CHEBI:17319"/>
        <dbReference type="ChEBI" id="CHEBI:29947"/>
        <dbReference type="ChEBI" id="CHEBI:32722"/>
        <dbReference type="ChEBI" id="CHEBI:57618"/>
        <dbReference type="ChEBI" id="CHEBI:57844"/>
        <dbReference type="ChEBI" id="CHEBI:59789"/>
        <dbReference type="ChEBI" id="CHEBI:140311"/>
    </reaction>
</comment>
<evidence type="ECO:0000256" key="3">
    <source>
        <dbReference type="ARBA" id="ARBA00022485"/>
    </source>
</evidence>
<dbReference type="OrthoDB" id="9782387at2"/>
<dbReference type="AlphaFoldDB" id="A0A0M2NHS9"/>
<evidence type="ECO:0000313" key="12">
    <source>
        <dbReference type="EMBL" id="KKI52094.1"/>
    </source>
</evidence>
<dbReference type="EMBL" id="LAYJ01000039">
    <property type="protein sequence ID" value="KKI52094.1"/>
    <property type="molecule type" value="Genomic_DNA"/>
</dbReference>
<dbReference type="GO" id="GO:0051539">
    <property type="term" value="F:4 iron, 4 sulfur cluster binding"/>
    <property type="evidence" value="ECO:0007669"/>
    <property type="project" value="UniProtKB-KW"/>
</dbReference>
<dbReference type="PIRSF" id="PIRSF000371">
    <property type="entry name" value="PFL_act_enz"/>
    <property type="match status" value="1"/>
</dbReference>
<gene>
    <name evidence="12" type="ORF">CHK_0363</name>
</gene>
<evidence type="ECO:0000256" key="7">
    <source>
        <dbReference type="ARBA" id="ARBA00023004"/>
    </source>
</evidence>
<evidence type="ECO:0000259" key="10">
    <source>
        <dbReference type="PROSITE" id="PS51379"/>
    </source>
</evidence>
<evidence type="ECO:0000256" key="5">
    <source>
        <dbReference type="ARBA" id="ARBA00022723"/>
    </source>
</evidence>
<keyword evidence="3" id="KW-0004">4Fe-4S</keyword>
<reference evidence="12 13" key="1">
    <citation type="submission" date="2015-04" db="EMBL/GenBank/DDBJ databases">
        <title>Draft genome sequence of bacteremic isolate Catabacter hongkongensis type strain HKU16T.</title>
        <authorList>
            <person name="Lau S.K."/>
            <person name="Teng J.L."/>
            <person name="Huang Y."/>
            <person name="Curreem S.O."/>
            <person name="Tsui S.K."/>
            <person name="Woo P.C."/>
        </authorList>
    </citation>
    <scope>NUCLEOTIDE SEQUENCE [LARGE SCALE GENOMIC DNA]</scope>
    <source>
        <strain evidence="12 13">HKU16</strain>
    </source>
</reference>
<evidence type="ECO:0000256" key="4">
    <source>
        <dbReference type="ARBA" id="ARBA00022691"/>
    </source>
</evidence>
<dbReference type="InterPro" id="IPR017900">
    <property type="entry name" value="4Fe4S_Fe_S_CS"/>
</dbReference>
<dbReference type="Pfam" id="PF00037">
    <property type="entry name" value="Fer4"/>
    <property type="match status" value="1"/>
</dbReference>
<dbReference type="PATRIC" id="fig|270498.16.peg.2506"/>
<dbReference type="RefSeq" id="WP_046442312.1">
    <property type="nucleotide sequence ID" value="NZ_LAYJ01000039.1"/>
</dbReference>
<comment type="cofactor">
    <cofactor evidence="1">
        <name>[4Fe-4S] cluster</name>
        <dbReference type="ChEBI" id="CHEBI:49883"/>
    </cofactor>
</comment>
<comment type="similarity">
    <text evidence="2">Belongs to the organic radical-activating enzymes family.</text>
</comment>
<dbReference type="PROSITE" id="PS00198">
    <property type="entry name" value="4FE4S_FER_1"/>
    <property type="match status" value="2"/>
</dbReference>
<keyword evidence="12" id="KW-0456">Lyase</keyword>
<organism evidence="12 13">
    <name type="scientific">Christensenella hongkongensis</name>
    <dbReference type="NCBI Taxonomy" id="270498"/>
    <lineage>
        <taxon>Bacteria</taxon>
        <taxon>Bacillati</taxon>
        <taxon>Bacillota</taxon>
        <taxon>Clostridia</taxon>
        <taxon>Christensenellales</taxon>
        <taxon>Christensenellaceae</taxon>
        <taxon>Christensenella</taxon>
    </lineage>
</organism>
<dbReference type="EC" id="1.97.1.4" evidence="12"/>
<dbReference type="InterPro" id="IPR017896">
    <property type="entry name" value="4Fe4S_Fe-S-bd"/>
</dbReference>
<dbReference type="SFLD" id="SFLDS00029">
    <property type="entry name" value="Radical_SAM"/>
    <property type="match status" value="1"/>
</dbReference>
<keyword evidence="12" id="KW-0670">Pyruvate</keyword>
<dbReference type="NCBIfam" id="TIGR02494">
    <property type="entry name" value="PFLE_PFLC"/>
    <property type="match status" value="1"/>
</dbReference>
<dbReference type="InterPro" id="IPR058240">
    <property type="entry name" value="rSAM_sf"/>
</dbReference>
<accession>A0A0M2NHS9</accession>
<feature type="domain" description="Radical SAM core" evidence="11">
    <location>
        <begin position="17"/>
        <end position="297"/>
    </location>
</feature>
<dbReference type="InterPro" id="IPR012839">
    <property type="entry name" value="Organic_radical_activase"/>
</dbReference>
<dbReference type="GO" id="GO:0046872">
    <property type="term" value="F:metal ion binding"/>
    <property type="evidence" value="ECO:0007669"/>
    <property type="project" value="UniProtKB-KW"/>
</dbReference>
<dbReference type="Pfam" id="PF04055">
    <property type="entry name" value="Radical_SAM"/>
    <property type="match status" value="1"/>
</dbReference>
<evidence type="ECO:0000256" key="1">
    <source>
        <dbReference type="ARBA" id="ARBA00001966"/>
    </source>
</evidence>
<dbReference type="InterPro" id="IPR040074">
    <property type="entry name" value="BssD/PflA/YjjW"/>
</dbReference>
<dbReference type="SUPFAM" id="SSF102114">
    <property type="entry name" value="Radical SAM enzymes"/>
    <property type="match status" value="1"/>
</dbReference>
<feature type="domain" description="4Fe-4S ferredoxin-type" evidence="10">
    <location>
        <begin position="82"/>
        <end position="106"/>
    </location>
</feature>
<dbReference type="InterPro" id="IPR034457">
    <property type="entry name" value="Organic_radical-activating"/>
</dbReference>
<keyword evidence="4" id="KW-0949">S-adenosyl-L-methionine</keyword>
<dbReference type="InterPro" id="IPR001989">
    <property type="entry name" value="Radical_activat_CS"/>
</dbReference>
<keyword evidence="8" id="KW-0411">Iron-sulfur</keyword>
<keyword evidence="7" id="KW-0408">Iron</keyword>
<keyword evidence="6 12" id="KW-0560">Oxidoreductase</keyword>
<evidence type="ECO:0000256" key="2">
    <source>
        <dbReference type="ARBA" id="ARBA00009777"/>
    </source>
</evidence>
<dbReference type="Gene3D" id="3.20.20.70">
    <property type="entry name" value="Aldolase class I"/>
    <property type="match status" value="1"/>
</dbReference>
<protein>
    <submittedName>
        <fullName evidence="12">Pyruvate formate-lyase activating enzyme</fullName>
        <ecNumber evidence="12">1.97.1.4</ecNumber>
    </submittedName>
</protein>
<dbReference type="PANTHER" id="PTHR30352">
    <property type="entry name" value="PYRUVATE FORMATE-LYASE-ACTIVATING ENZYME"/>
    <property type="match status" value="1"/>
</dbReference>
<dbReference type="InterPro" id="IPR007197">
    <property type="entry name" value="rSAM"/>
</dbReference>
<feature type="domain" description="4Fe-4S ferredoxin-type" evidence="10">
    <location>
        <begin position="48"/>
        <end position="77"/>
    </location>
</feature>
<dbReference type="Proteomes" id="UP000034076">
    <property type="component" value="Unassembled WGS sequence"/>
</dbReference>
<dbReference type="STRING" id="270498.CHK_0363"/>
<dbReference type="GO" id="GO:0016829">
    <property type="term" value="F:lyase activity"/>
    <property type="evidence" value="ECO:0007669"/>
    <property type="project" value="UniProtKB-KW"/>
</dbReference>
<evidence type="ECO:0000313" key="13">
    <source>
        <dbReference type="Proteomes" id="UP000034076"/>
    </source>
</evidence>
<dbReference type="PANTHER" id="PTHR30352:SF4">
    <property type="entry name" value="PYRUVATE FORMATE-LYASE 2-ACTIVATING ENZYME"/>
    <property type="match status" value="1"/>
</dbReference>
<dbReference type="PROSITE" id="PS51918">
    <property type="entry name" value="RADICAL_SAM"/>
    <property type="match status" value="1"/>
</dbReference>
<dbReference type="SFLD" id="SFLDG01118">
    <property type="entry name" value="activating_enzymes__group_2"/>
    <property type="match status" value="1"/>
</dbReference>
<dbReference type="PROSITE" id="PS51379">
    <property type="entry name" value="4FE4S_FER_2"/>
    <property type="match status" value="2"/>
</dbReference>
<keyword evidence="5" id="KW-0479">Metal-binding</keyword>
<proteinExistence type="inferred from homology"/>
<sequence length="300" mass="33285">MEGTKGLVFEIKRFAVHDGEGIRTTVFLKGCPLSCIWCHNPEGISQNKYIWQNKGECIKCGACIDACPQGALVMTANGIICDHGRCRLCGKCAKACPTTAIKFDSQEMTVEQVLEIVRKDREFYGISGGGLTLSGGEPTQQYEFALALLEAAKKEGLHTAIETSLFCKREVLEKFVPLVDHFYTDIKLFDGQEHLKYTGVQNEVIKDNFRYLAGKGCTITCRIPVIPGCTDSDDNISKIAEFVRDTKGNISLELMEYNPLGAGKYIRLGKENELADAKKDHDNYKRLQKLAKETGVRLVG</sequence>
<dbReference type="PROSITE" id="PS01087">
    <property type="entry name" value="RADICAL_ACTIVATING"/>
    <property type="match status" value="1"/>
</dbReference>
<dbReference type="GO" id="GO:0043365">
    <property type="term" value="F:[formate-C-acetyltransferase]-activating enzyme activity"/>
    <property type="evidence" value="ECO:0007669"/>
    <property type="project" value="UniProtKB-EC"/>
</dbReference>
<evidence type="ECO:0000256" key="6">
    <source>
        <dbReference type="ARBA" id="ARBA00023002"/>
    </source>
</evidence>
<name>A0A0M2NHS9_9FIRM</name>
<dbReference type="SUPFAM" id="SSF54862">
    <property type="entry name" value="4Fe-4S ferredoxins"/>
    <property type="match status" value="1"/>
</dbReference>
<dbReference type="SFLD" id="SFLDG01066">
    <property type="entry name" value="organic_radical-activating_enz"/>
    <property type="match status" value="1"/>
</dbReference>
<dbReference type="Gene3D" id="3.30.70.20">
    <property type="match status" value="1"/>
</dbReference>
<evidence type="ECO:0000259" key="11">
    <source>
        <dbReference type="PROSITE" id="PS51918"/>
    </source>
</evidence>
<evidence type="ECO:0000256" key="8">
    <source>
        <dbReference type="ARBA" id="ARBA00023014"/>
    </source>
</evidence>
<evidence type="ECO:0000256" key="9">
    <source>
        <dbReference type="ARBA" id="ARBA00047365"/>
    </source>
</evidence>
<keyword evidence="13" id="KW-1185">Reference proteome</keyword>
<comment type="caution">
    <text evidence="12">The sequence shown here is derived from an EMBL/GenBank/DDBJ whole genome shotgun (WGS) entry which is preliminary data.</text>
</comment>